<organism evidence="2 3">
    <name type="scientific">Cymbomonas tetramitiformis</name>
    <dbReference type="NCBI Taxonomy" id="36881"/>
    <lineage>
        <taxon>Eukaryota</taxon>
        <taxon>Viridiplantae</taxon>
        <taxon>Chlorophyta</taxon>
        <taxon>Pyramimonadophyceae</taxon>
        <taxon>Pyramimonadales</taxon>
        <taxon>Pyramimonadaceae</taxon>
        <taxon>Cymbomonas</taxon>
    </lineage>
</organism>
<reference evidence="2 3" key="1">
    <citation type="journal article" date="2015" name="Genome Biol. Evol.">
        <title>Comparative Genomics of a Bacterivorous Green Alga Reveals Evolutionary Causalities and Consequences of Phago-Mixotrophic Mode of Nutrition.</title>
        <authorList>
            <person name="Burns J.A."/>
            <person name="Paasch A."/>
            <person name="Narechania A."/>
            <person name="Kim E."/>
        </authorList>
    </citation>
    <scope>NUCLEOTIDE SEQUENCE [LARGE SCALE GENOMIC DNA]</scope>
    <source>
        <strain evidence="2 3">PLY_AMNH</strain>
    </source>
</reference>
<evidence type="ECO:0000313" key="3">
    <source>
        <dbReference type="Proteomes" id="UP001190700"/>
    </source>
</evidence>
<proteinExistence type="predicted"/>
<feature type="region of interest" description="Disordered" evidence="1">
    <location>
        <begin position="1"/>
        <end position="27"/>
    </location>
</feature>
<evidence type="ECO:0000313" key="2">
    <source>
        <dbReference type="EMBL" id="KAK3273045.1"/>
    </source>
</evidence>
<name>A0AAE0G820_9CHLO</name>
<evidence type="ECO:0000256" key="1">
    <source>
        <dbReference type="SAM" id="MobiDB-lite"/>
    </source>
</evidence>
<sequence length="94" mass="10019">MNPKVKSEGSKLPGGTPSNESQGEFKAAIGTTGSVQLQLLVVVQQLSKQTSPLTVQVEEMRDTRVAGSWREKREAEVQPYVGGTHGRPAAEEAG</sequence>
<dbReference type="EMBL" id="LGRX02008663">
    <property type="protein sequence ID" value="KAK3273045.1"/>
    <property type="molecule type" value="Genomic_DNA"/>
</dbReference>
<feature type="compositionally biased region" description="Basic and acidic residues" evidence="1">
    <location>
        <begin position="61"/>
        <end position="76"/>
    </location>
</feature>
<feature type="region of interest" description="Disordered" evidence="1">
    <location>
        <begin position="61"/>
        <end position="94"/>
    </location>
</feature>
<dbReference type="Proteomes" id="UP001190700">
    <property type="component" value="Unassembled WGS sequence"/>
</dbReference>
<protein>
    <submittedName>
        <fullName evidence="2">Uncharacterized protein</fullName>
    </submittedName>
</protein>
<gene>
    <name evidence="2" type="ORF">CYMTET_18689</name>
</gene>
<keyword evidence="3" id="KW-1185">Reference proteome</keyword>
<comment type="caution">
    <text evidence="2">The sequence shown here is derived from an EMBL/GenBank/DDBJ whole genome shotgun (WGS) entry which is preliminary data.</text>
</comment>
<accession>A0AAE0G820</accession>
<dbReference type="AlphaFoldDB" id="A0AAE0G820"/>